<feature type="transmembrane region" description="Helical" evidence="6">
    <location>
        <begin position="12"/>
        <end position="37"/>
    </location>
</feature>
<evidence type="ECO:0000256" key="5">
    <source>
        <dbReference type="ARBA" id="ARBA00023136"/>
    </source>
</evidence>
<evidence type="ECO:0000313" key="7">
    <source>
        <dbReference type="EMBL" id="MBL6818585.1"/>
    </source>
</evidence>
<reference evidence="7" key="1">
    <citation type="submission" date="2020-10" db="EMBL/GenBank/DDBJ databases">
        <title>Microbiome of the Black Sea water column analyzed by genome centric metagenomics.</title>
        <authorList>
            <person name="Cabello-Yeves P.J."/>
            <person name="Callieri C."/>
            <person name="Picazo A."/>
            <person name="Mehrshad M."/>
            <person name="Haro-Moreno J.M."/>
            <person name="Roda-Garcia J."/>
            <person name="Dzembekova N."/>
            <person name="Slabakova V."/>
            <person name="Slabakova N."/>
            <person name="Moncheva S."/>
            <person name="Rodriguez-Valera F."/>
        </authorList>
    </citation>
    <scope>NUCLEOTIDE SEQUENCE</scope>
    <source>
        <strain evidence="7">BS307-5m-G50</strain>
    </source>
</reference>
<keyword evidence="2" id="KW-1003">Cell membrane</keyword>
<protein>
    <submittedName>
        <fullName evidence="7">OadG family protein</fullName>
    </submittedName>
</protein>
<dbReference type="Pfam" id="PF04277">
    <property type="entry name" value="OAD_gamma"/>
    <property type="match status" value="1"/>
</dbReference>
<evidence type="ECO:0000256" key="6">
    <source>
        <dbReference type="SAM" id="Phobius"/>
    </source>
</evidence>
<organism evidence="7 8">
    <name type="scientific">SAR86 cluster bacterium</name>
    <dbReference type="NCBI Taxonomy" id="2030880"/>
    <lineage>
        <taxon>Bacteria</taxon>
        <taxon>Pseudomonadati</taxon>
        <taxon>Pseudomonadota</taxon>
        <taxon>Gammaproteobacteria</taxon>
        <taxon>SAR86 cluster</taxon>
    </lineage>
</organism>
<dbReference type="Proteomes" id="UP000711391">
    <property type="component" value="Unassembled WGS sequence"/>
</dbReference>
<evidence type="ECO:0000256" key="1">
    <source>
        <dbReference type="ARBA" id="ARBA00004236"/>
    </source>
</evidence>
<evidence type="ECO:0000256" key="3">
    <source>
        <dbReference type="ARBA" id="ARBA00022692"/>
    </source>
</evidence>
<proteinExistence type="predicted"/>
<evidence type="ECO:0000313" key="8">
    <source>
        <dbReference type="Proteomes" id="UP000711391"/>
    </source>
</evidence>
<evidence type="ECO:0000256" key="2">
    <source>
        <dbReference type="ARBA" id="ARBA00022475"/>
    </source>
</evidence>
<keyword evidence="3 6" id="KW-0812">Transmembrane</keyword>
<dbReference type="EMBL" id="JADHQD010000027">
    <property type="protein sequence ID" value="MBL6818585.1"/>
    <property type="molecule type" value="Genomic_DNA"/>
</dbReference>
<dbReference type="AlphaFoldDB" id="A0A937I8P3"/>
<comment type="subcellular location">
    <subcellularLocation>
        <location evidence="1">Cell membrane</location>
    </subcellularLocation>
</comment>
<accession>A0A937I8P3</accession>
<dbReference type="InterPro" id="IPR005899">
    <property type="entry name" value="Na_pump_deCOase"/>
</dbReference>
<dbReference type="GO" id="GO:0005886">
    <property type="term" value="C:plasma membrane"/>
    <property type="evidence" value="ECO:0007669"/>
    <property type="project" value="UniProtKB-SubCell"/>
</dbReference>
<gene>
    <name evidence="7" type="ORF">ISQ64_04185</name>
</gene>
<name>A0A937I8P3_9GAMM</name>
<comment type="caution">
    <text evidence="7">The sequence shown here is derived from an EMBL/GenBank/DDBJ whole genome shotgun (WGS) entry which is preliminary data.</text>
</comment>
<keyword evidence="4 6" id="KW-1133">Transmembrane helix</keyword>
<sequence length="75" mass="8600">MSDLIFSGINLMLTGMLTVFIFLAILIILINVAALILKDDIKKEENNINQNQISNNIPKTHLEIINYINKRIFNE</sequence>
<keyword evidence="5 6" id="KW-0472">Membrane</keyword>
<dbReference type="GO" id="GO:0036376">
    <property type="term" value="P:sodium ion export across plasma membrane"/>
    <property type="evidence" value="ECO:0007669"/>
    <property type="project" value="InterPro"/>
</dbReference>
<evidence type="ECO:0000256" key="4">
    <source>
        <dbReference type="ARBA" id="ARBA00022989"/>
    </source>
</evidence>
<dbReference type="GO" id="GO:0015081">
    <property type="term" value="F:sodium ion transmembrane transporter activity"/>
    <property type="evidence" value="ECO:0007669"/>
    <property type="project" value="InterPro"/>
</dbReference>